<evidence type="ECO:0000313" key="1">
    <source>
        <dbReference type="EMBL" id="OAA50305.1"/>
    </source>
</evidence>
<dbReference type="EMBL" id="AZHC01000002">
    <property type="protein sequence ID" value="OAA50305.1"/>
    <property type="molecule type" value="Genomic_DNA"/>
</dbReference>
<name>A0A162HZL2_METRR</name>
<evidence type="ECO:0000313" key="2">
    <source>
        <dbReference type="Proteomes" id="UP000243498"/>
    </source>
</evidence>
<protein>
    <recommendedName>
        <fullName evidence="3">Myb-like domain-containing protein</fullName>
    </recommendedName>
</protein>
<evidence type="ECO:0008006" key="3">
    <source>
        <dbReference type="Google" id="ProtNLM"/>
    </source>
</evidence>
<reference evidence="1 2" key="1">
    <citation type="journal article" date="2016" name="Genome Biol. Evol.">
        <title>Divergent and convergent evolution of fungal pathogenicity.</title>
        <authorList>
            <person name="Shang Y."/>
            <person name="Xiao G."/>
            <person name="Zheng P."/>
            <person name="Cen K."/>
            <person name="Zhan S."/>
            <person name="Wang C."/>
        </authorList>
    </citation>
    <scope>NUCLEOTIDE SEQUENCE [LARGE SCALE GENOMIC DNA]</scope>
    <source>
        <strain evidence="1 2">RCEF 4871</strain>
    </source>
</reference>
<dbReference type="Proteomes" id="UP000243498">
    <property type="component" value="Unassembled WGS sequence"/>
</dbReference>
<accession>A0A162HZL2</accession>
<dbReference type="AlphaFoldDB" id="A0A162HZL2"/>
<dbReference type="OrthoDB" id="3439209at2759"/>
<proteinExistence type="predicted"/>
<gene>
    <name evidence="1" type="ORF">NOR_00755</name>
</gene>
<dbReference type="STRING" id="1081105.A0A162HZL2"/>
<sequence>MSFLIQNFDNNFDEEYYIWNRDKQHYALQYSPNDIAPNTFSQSCQFQPHHPEYFFDNTVTSSYPGAVQSYHAVSLDQQGPNLLHLDSFSAEEEPFCFQTTETGLFPAFAAAPVAAAATFQMPTTTDTDYTRHSTSPLPPFESDSERRAYEDRVLLEGRRRGWSYKKIKKHYGFHVEEPTLRGRLRQLTLPPQERARRPAWSDRDVQLLLEATPLYRKETGRPKVLWEAVGKYIYEHGGSRKFAGKTCHAKYKEKTGSDF</sequence>
<keyword evidence="2" id="KW-1185">Reference proteome</keyword>
<comment type="caution">
    <text evidence="1">The sequence shown here is derived from an EMBL/GenBank/DDBJ whole genome shotgun (WGS) entry which is preliminary data.</text>
</comment>
<organism evidence="1 2">
    <name type="scientific">Metarhizium rileyi (strain RCEF 4871)</name>
    <name type="common">Nomuraea rileyi</name>
    <dbReference type="NCBI Taxonomy" id="1649241"/>
    <lineage>
        <taxon>Eukaryota</taxon>
        <taxon>Fungi</taxon>
        <taxon>Dikarya</taxon>
        <taxon>Ascomycota</taxon>
        <taxon>Pezizomycotina</taxon>
        <taxon>Sordariomycetes</taxon>
        <taxon>Hypocreomycetidae</taxon>
        <taxon>Hypocreales</taxon>
        <taxon>Clavicipitaceae</taxon>
        <taxon>Metarhizium</taxon>
    </lineage>
</organism>